<accession>A0A6J5D8L7</accession>
<gene>
    <name evidence="1" type="ORF">LMG29542_01273</name>
</gene>
<name>A0A6J5D8L7_9BURK</name>
<protein>
    <submittedName>
        <fullName evidence="1">Uncharacterized protein</fullName>
    </submittedName>
</protein>
<sequence length="84" mass="9308">MQKLTAFAAGDQTGLIISQRFYPALFPHLQEKRAGSATPAYHSRTLVQHLVNEAVRLRVVTGHEIVAVRVALDAIDRLTRVMGQ</sequence>
<evidence type="ECO:0000313" key="2">
    <source>
        <dbReference type="Proteomes" id="UP000494363"/>
    </source>
</evidence>
<evidence type="ECO:0000313" key="1">
    <source>
        <dbReference type="EMBL" id="CAB3750578.1"/>
    </source>
</evidence>
<dbReference type="EMBL" id="CADIKH010000005">
    <property type="protein sequence ID" value="CAB3750578.1"/>
    <property type="molecule type" value="Genomic_DNA"/>
</dbReference>
<keyword evidence="2" id="KW-1185">Reference proteome</keyword>
<dbReference type="Proteomes" id="UP000494363">
    <property type="component" value="Unassembled WGS sequence"/>
</dbReference>
<proteinExistence type="predicted"/>
<reference evidence="1 2" key="1">
    <citation type="submission" date="2020-04" db="EMBL/GenBank/DDBJ databases">
        <authorList>
            <person name="De Canck E."/>
        </authorList>
    </citation>
    <scope>NUCLEOTIDE SEQUENCE [LARGE SCALE GENOMIC DNA]</scope>
    <source>
        <strain evidence="1 2">LMG 29542</strain>
    </source>
</reference>
<dbReference type="AlphaFoldDB" id="A0A6J5D8L7"/>
<organism evidence="1 2">
    <name type="scientific">Paraburkholderia humisilvae</name>
    <dbReference type="NCBI Taxonomy" id="627669"/>
    <lineage>
        <taxon>Bacteria</taxon>
        <taxon>Pseudomonadati</taxon>
        <taxon>Pseudomonadota</taxon>
        <taxon>Betaproteobacteria</taxon>
        <taxon>Burkholderiales</taxon>
        <taxon>Burkholderiaceae</taxon>
        <taxon>Paraburkholderia</taxon>
    </lineage>
</organism>